<sequence length="328" mass="36378">MQSSVSSAQLKYASSERTHCLPKPMTCLAFEDALGIAMACMALCFSVLTAIVLGIFVKHQDTPIVKANNQALNFILLIFLLSCFLCSLLFIGHSNTVTCVLQQVAFDLVFTVAVSTVLAKTIAVILAFKAMKPGRTIRCLLLSGDSNSGISICFLIQMIICGIWLGTSPPFIDIHSHSPPRSLIIVCNKGSVTAFYCVLGYLGFLALGSFTVAFLARNLPDTFSEAKFLTFIMLVFCSVWVTFVPIYLSTKGKFMVAVEVFFILASSVGLLDCIFVPKCYIMLIRPDKNSWKALKKQKRLQITYKVYIIRLHYSFRVLNQKGTDFIFL</sequence>
<dbReference type="PRINTS" id="PR01535">
    <property type="entry name" value="VOMERONASL2R"/>
</dbReference>
<dbReference type="InterPro" id="IPR000068">
    <property type="entry name" value="GPCR_3_Ca_sens_rcpt-rel"/>
</dbReference>
<dbReference type="PANTHER" id="PTHR24061:SF545">
    <property type="entry name" value="VOMERONASAL 2, RECEPTOR 118-RELATED"/>
    <property type="match status" value="1"/>
</dbReference>
<proteinExistence type="predicted"/>
<dbReference type="STRING" id="246437.L8YD31"/>
<dbReference type="InterPro" id="IPR000337">
    <property type="entry name" value="GPCR_3"/>
</dbReference>
<dbReference type="Proteomes" id="UP000011518">
    <property type="component" value="Unassembled WGS sequence"/>
</dbReference>
<accession>L8YD31</accession>
<evidence type="ECO:0000256" key="7">
    <source>
        <dbReference type="ARBA" id="ARBA00023170"/>
    </source>
</evidence>
<evidence type="ECO:0000256" key="1">
    <source>
        <dbReference type="ARBA" id="ARBA00004651"/>
    </source>
</evidence>
<dbReference type="PROSITE" id="PS50259">
    <property type="entry name" value="G_PROTEIN_RECEP_F3_4"/>
    <property type="match status" value="1"/>
</dbReference>
<keyword evidence="3 10" id="KW-0812">Transmembrane</keyword>
<evidence type="ECO:0000256" key="10">
    <source>
        <dbReference type="SAM" id="Phobius"/>
    </source>
</evidence>
<comment type="subcellular location">
    <subcellularLocation>
        <location evidence="1">Cell membrane</location>
        <topology evidence="1">Multi-pass membrane protein</topology>
    </subcellularLocation>
</comment>
<dbReference type="InParanoid" id="L8YD31"/>
<evidence type="ECO:0000313" key="13">
    <source>
        <dbReference type="Proteomes" id="UP000011518"/>
    </source>
</evidence>
<reference evidence="13" key="1">
    <citation type="submission" date="2012-07" db="EMBL/GenBank/DDBJ databases">
        <title>Genome of the Chinese tree shrew, a rising model animal genetically related to primates.</title>
        <authorList>
            <person name="Zhang G."/>
            <person name="Fan Y."/>
            <person name="Yao Y."/>
            <person name="Huang Z."/>
        </authorList>
    </citation>
    <scope>NUCLEOTIDE SEQUENCE [LARGE SCALE GENOMIC DNA]</scope>
</reference>
<evidence type="ECO:0000256" key="9">
    <source>
        <dbReference type="ARBA" id="ARBA00023224"/>
    </source>
</evidence>
<dbReference type="GO" id="GO:0005886">
    <property type="term" value="C:plasma membrane"/>
    <property type="evidence" value="ECO:0007669"/>
    <property type="project" value="UniProtKB-SubCell"/>
</dbReference>
<evidence type="ECO:0000259" key="11">
    <source>
        <dbReference type="PROSITE" id="PS50259"/>
    </source>
</evidence>
<evidence type="ECO:0000256" key="5">
    <source>
        <dbReference type="ARBA" id="ARBA00023040"/>
    </source>
</evidence>
<gene>
    <name evidence="12" type="ORF">TREES_T100015329</name>
</gene>
<keyword evidence="8" id="KW-0325">Glycoprotein</keyword>
<keyword evidence="7 12" id="KW-0675">Receptor</keyword>
<dbReference type="PANTHER" id="PTHR24061">
    <property type="entry name" value="CALCIUM-SENSING RECEPTOR-RELATED"/>
    <property type="match status" value="1"/>
</dbReference>
<feature type="transmembrane region" description="Helical" evidence="10">
    <location>
        <begin position="104"/>
        <end position="128"/>
    </location>
</feature>
<dbReference type="InterPro" id="IPR017978">
    <property type="entry name" value="GPCR_3_C"/>
</dbReference>
<protein>
    <submittedName>
        <fullName evidence="12">Vomeronasal type-2 receptor 26</fullName>
    </submittedName>
</protein>
<evidence type="ECO:0000256" key="6">
    <source>
        <dbReference type="ARBA" id="ARBA00023136"/>
    </source>
</evidence>
<keyword evidence="6 10" id="KW-0472">Membrane</keyword>
<evidence type="ECO:0000256" key="4">
    <source>
        <dbReference type="ARBA" id="ARBA00022989"/>
    </source>
</evidence>
<evidence type="ECO:0000256" key="3">
    <source>
        <dbReference type="ARBA" id="ARBA00022692"/>
    </source>
</evidence>
<keyword evidence="4 10" id="KW-1133">Transmembrane helix</keyword>
<keyword evidence="13" id="KW-1185">Reference proteome</keyword>
<evidence type="ECO:0000256" key="2">
    <source>
        <dbReference type="ARBA" id="ARBA00022475"/>
    </source>
</evidence>
<organism evidence="12 13">
    <name type="scientific">Tupaia chinensis</name>
    <name type="common">Chinese tree shrew</name>
    <name type="synonym">Tupaia belangeri chinensis</name>
    <dbReference type="NCBI Taxonomy" id="246437"/>
    <lineage>
        <taxon>Eukaryota</taxon>
        <taxon>Metazoa</taxon>
        <taxon>Chordata</taxon>
        <taxon>Craniata</taxon>
        <taxon>Vertebrata</taxon>
        <taxon>Euteleostomi</taxon>
        <taxon>Mammalia</taxon>
        <taxon>Eutheria</taxon>
        <taxon>Euarchontoglires</taxon>
        <taxon>Scandentia</taxon>
        <taxon>Tupaiidae</taxon>
        <taxon>Tupaia</taxon>
    </lineage>
</organism>
<dbReference type="GO" id="GO:0004930">
    <property type="term" value="F:G protein-coupled receptor activity"/>
    <property type="evidence" value="ECO:0007669"/>
    <property type="project" value="UniProtKB-KW"/>
</dbReference>
<feature type="transmembrane region" description="Helical" evidence="10">
    <location>
        <begin position="228"/>
        <end position="248"/>
    </location>
</feature>
<evidence type="ECO:0000256" key="8">
    <source>
        <dbReference type="ARBA" id="ARBA00023180"/>
    </source>
</evidence>
<keyword evidence="5" id="KW-0297">G-protein coupled receptor</keyword>
<dbReference type="EMBL" id="KB364606">
    <property type="protein sequence ID" value="ELV12276.1"/>
    <property type="molecule type" value="Genomic_DNA"/>
</dbReference>
<name>L8YD31_TUPCH</name>
<dbReference type="PRINTS" id="PR00248">
    <property type="entry name" value="GPCRMGR"/>
</dbReference>
<feature type="transmembrane region" description="Helical" evidence="10">
    <location>
        <begin position="149"/>
        <end position="172"/>
    </location>
</feature>
<feature type="transmembrane region" description="Helical" evidence="10">
    <location>
        <begin position="33"/>
        <end position="59"/>
    </location>
</feature>
<dbReference type="AlphaFoldDB" id="L8YD31"/>
<feature type="transmembrane region" description="Helical" evidence="10">
    <location>
        <begin position="71"/>
        <end position="92"/>
    </location>
</feature>
<feature type="domain" description="G-protein coupled receptors family 3 profile" evidence="11">
    <location>
        <begin position="34"/>
        <end position="298"/>
    </location>
</feature>
<keyword evidence="9" id="KW-0807">Transducer</keyword>
<feature type="transmembrane region" description="Helical" evidence="10">
    <location>
        <begin position="192"/>
        <end position="216"/>
    </location>
</feature>
<feature type="transmembrane region" description="Helical" evidence="10">
    <location>
        <begin position="254"/>
        <end position="276"/>
    </location>
</feature>
<evidence type="ECO:0000313" key="12">
    <source>
        <dbReference type="EMBL" id="ELV12276.1"/>
    </source>
</evidence>
<keyword evidence="2" id="KW-1003">Cell membrane</keyword>
<dbReference type="InterPro" id="IPR004073">
    <property type="entry name" value="GPCR_3_vmron_rcpt_2"/>
</dbReference>
<reference evidence="13" key="2">
    <citation type="journal article" date="2013" name="Nat. Commun.">
        <title>Genome of the Chinese tree shrew.</title>
        <authorList>
            <person name="Fan Y."/>
            <person name="Huang Z.Y."/>
            <person name="Cao C.C."/>
            <person name="Chen C.S."/>
            <person name="Chen Y.X."/>
            <person name="Fan D.D."/>
            <person name="He J."/>
            <person name="Hou H.L."/>
            <person name="Hu L."/>
            <person name="Hu X.T."/>
            <person name="Jiang X.T."/>
            <person name="Lai R."/>
            <person name="Lang Y.S."/>
            <person name="Liang B."/>
            <person name="Liao S.G."/>
            <person name="Mu D."/>
            <person name="Ma Y.Y."/>
            <person name="Niu Y.Y."/>
            <person name="Sun X.Q."/>
            <person name="Xia J.Q."/>
            <person name="Xiao J."/>
            <person name="Xiong Z.Q."/>
            <person name="Xu L."/>
            <person name="Yang L."/>
            <person name="Zhang Y."/>
            <person name="Zhao W."/>
            <person name="Zhao X.D."/>
            <person name="Zheng Y.T."/>
            <person name="Zhou J.M."/>
            <person name="Zhu Y.B."/>
            <person name="Zhang G.J."/>
            <person name="Wang J."/>
            <person name="Yao Y.G."/>
        </authorList>
    </citation>
    <scope>NUCLEOTIDE SEQUENCE [LARGE SCALE GENOMIC DNA]</scope>
</reference>
<dbReference type="Pfam" id="PF00003">
    <property type="entry name" value="7tm_3"/>
    <property type="match status" value="1"/>
</dbReference>